<dbReference type="GO" id="GO:0004222">
    <property type="term" value="F:metalloendopeptidase activity"/>
    <property type="evidence" value="ECO:0007669"/>
    <property type="project" value="TreeGrafter"/>
</dbReference>
<dbReference type="InterPro" id="IPR011055">
    <property type="entry name" value="Dup_hybrid_motif"/>
</dbReference>
<organism evidence="4 5">
    <name type="scientific">Desulfonema ishimotonii</name>
    <dbReference type="NCBI Taxonomy" id="45657"/>
    <lineage>
        <taxon>Bacteria</taxon>
        <taxon>Pseudomonadati</taxon>
        <taxon>Thermodesulfobacteriota</taxon>
        <taxon>Desulfobacteria</taxon>
        <taxon>Desulfobacterales</taxon>
        <taxon>Desulfococcaceae</taxon>
        <taxon>Desulfonema</taxon>
    </lineage>
</organism>
<dbReference type="Proteomes" id="UP000288096">
    <property type="component" value="Unassembled WGS sequence"/>
</dbReference>
<evidence type="ECO:0000259" key="3">
    <source>
        <dbReference type="Pfam" id="PF01551"/>
    </source>
</evidence>
<keyword evidence="2" id="KW-1133">Transmembrane helix</keyword>
<dbReference type="PANTHER" id="PTHR21666">
    <property type="entry name" value="PEPTIDASE-RELATED"/>
    <property type="match status" value="1"/>
</dbReference>
<reference evidence="5" key="2">
    <citation type="submission" date="2019-01" db="EMBL/GenBank/DDBJ databases">
        <title>Genome sequence of Desulfonema ishimotonii strain Tokyo 01.</title>
        <authorList>
            <person name="Fukui M."/>
        </authorList>
    </citation>
    <scope>NUCLEOTIDE SEQUENCE [LARGE SCALE GENOMIC DNA]</scope>
    <source>
        <strain evidence="5">Tokyo 01</strain>
    </source>
</reference>
<dbReference type="PANTHER" id="PTHR21666:SF270">
    <property type="entry name" value="MUREIN HYDROLASE ACTIVATOR ENVC"/>
    <property type="match status" value="1"/>
</dbReference>
<dbReference type="RefSeq" id="WP_269433929.1">
    <property type="nucleotide sequence ID" value="NZ_BEXT01000001.1"/>
</dbReference>
<dbReference type="InterPro" id="IPR050570">
    <property type="entry name" value="Cell_wall_metabolism_enzyme"/>
</dbReference>
<comment type="caution">
    <text evidence="4">The sequence shown here is derived from an EMBL/GenBank/DDBJ whole genome shotgun (WGS) entry which is preliminary data.</text>
</comment>
<gene>
    <name evidence="4" type="ORF">DENIS_2635</name>
</gene>
<feature type="domain" description="M23ase beta-sheet core" evidence="3">
    <location>
        <begin position="208"/>
        <end position="302"/>
    </location>
</feature>
<evidence type="ECO:0000256" key="1">
    <source>
        <dbReference type="SAM" id="Coils"/>
    </source>
</evidence>
<dbReference type="CDD" id="cd12797">
    <property type="entry name" value="M23_peptidase"/>
    <property type="match status" value="1"/>
</dbReference>
<feature type="transmembrane region" description="Helical" evidence="2">
    <location>
        <begin position="26"/>
        <end position="49"/>
    </location>
</feature>
<keyword evidence="2" id="KW-0472">Membrane</keyword>
<dbReference type="AlphaFoldDB" id="A0A401FXL6"/>
<accession>A0A401FXL6</accession>
<dbReference type="Gene3D" id="2.70.70.10">
    <property type="entry name" value="Glucose Permease (Domain IIA)"/>
    <property type="match status" value="1"/>
</dbReference>
<dbReference type="FunFam" id="2.70.70.10:FF:000006">
    <property type="entry name" value="M23 family peptidase"/>
    <property type="match status" value="1"/>
</dbReference>
<dbReference type="Pfam" id="PF01551">
    <property type="entry name" value="Peptidase_M23"/>
    <property type="match status" value="1"/>
</dbReference>
<dbReference type="InterPro" id="IPR016047">
    <property type="entry name" value="M23ase_b-sheet_dom"/>
</dbReference>
<keyword evidence="1" id="KW-0175">Coiled coil</keyword>
<keyword evidence="2" id="KW-0812">Transmembrane</keyword>
<reference evidence="5" key="1">
    <citation type="submission" date="2017-11" db="EMBL/GenBank/DDBJ databases">
        <authorList>
            <person name="Watanabe M."/>
            <person name="Kojima H."/>
        </authorList>
    </citation>
    <scope>NUCLEOTIDE SEQUENCE [LARGE SCALE GENOMIC DNA]</scope>
    <source>
        <strain evidence="5">Tokyo 01</strain>
    </source>
</reference>
<keyword evidence="5" id="KW-1185">Reference proteome</keyword>
<name>A0A401FXL6_9BACT</name>
<dbReference type="EMBL" id="BEXT01000001">
    <property type="protein sequence ID" value="GBC61673.1"/>
    <property type="molecule type" value="Genomic_DNA"/>
</dbReference>
<evidence type="ECO:0000256" key="2">
    <source>
        <dbReference type="SAM" id="Phobius"/>
    </source>
</evidence>
<evidence type="ECO:0000313" key="4">
    <source>
        <dbReference type="EMBL" id="GBC61673.1"/>
    </source>
</evidence>
<proteinExistence type="predicted"/>
<sequence>MSDPITLMILSPYGAPVKQIMLSKKIFWFTGFLFIAVLTGLGFGAYDYYQLRQTAFDTRELEGTITSHQEIVLIQRRQIQKFAGEINLLKSKLMALNGFEKQIRVIANLDHPDAQNGLFGVGGSIPEDLDPKLSLKEKHNSLIREMHGQIDQLEQASENQEAYFETLLKELDGQKTLLACTPAIRPTKGVITSAFGSRNSPFTNLKEFHKGLDIAARKGTPVYVTANGKVTFAGVKGAFGKLIVVDHGHGLVTRYAHLSKILKKTGDRVKRSEKIGLMGNTGRSTGPHLHYEVRLNGMPVNPKKYILN</sequence>
<evidence type="ECO:0000313" key="5">
    <source>
        <dbReference type="Proteomes" id="UP000288096"/>
    </source>
</evidence>
<feature type="coiled-coil region" evidence="1">
    <location>
        <begin position="136"/>
        <end position="170"/>
    </location>
</feature>
<dbReference type="SUPFAM" id="SSF51261">
    <property type="entry name" value="Duplicated hybrid motif"/>
    <property type="match status" value="1"/>
</dbReference>
<protein>
    <submittedName>
        <fullName evidence="4">M23 family peptidase</fullName>
    </submittedName>
</protein>